<keyword evidence="3" id="KW-1185">Reference proteome</keyword>
<evidence type="ECO:0008006" key="4">
    <source>
        <dbReference type="Google" id="ProtNLM"/>
    </source>
</evidence>
<protein>
    <recommendedName>
        <fullName evidence="4">Redox-active disulfide protein 2</fullName>
    </recommendedName>
</protein>
<reference evidence="2 3" key="1">
    <citation type="submission" date="2018-06" db="EMBL/GenBank/DDBJ databases">
        <title>Spongiibacterium sp. HME9304 Genome sequencing and assembly.</title>
        <authorList>
            <person name="Kang H."/>
            <person name="Kim H."/>
            <person name="Joh K."/>
        </authorList>
    </citation>
    <scope>NUCLEOTIDE SEQUENCE [LARGE SCALE GENOMIC DNA]</scope>
    <source>
        <strain evidence="2 3">HME9304</strain>
    </source>
</reference>
<name>A0A2Z4LSF8_9FLAO</name>
<accession>A0A2Z4LSF8</accession>
<keyword evidence="1" id="KW-0812">Transmembrane</keyword>
<evidence type="ECO:0000313" key="3">
    <source>
        <dbReference type="Proteomes" id="UP000248536"/>
    </source>
</evidence>
<dbReference type="KEGG" id="spon:HME9304_01187"/>
<keyword evidence="1" id="KW-1133">Transmembrane helix</keyword>
<feature type="transmembrane region" description="Helical" evidence="1">
    <location>
        <begin position="21"/>
        <end position="44"/>
    </location>
</feature>
<sequence length="85" mass="9556">MEKEKLESQSSNELRQKIKTIKVIVGMLAGTSILLLVVVLYLLIVKKNNSMLALLVVAFSSIPIILFNLKQAKQMQAELDLREKS</sequence>
<evidence type="ECO:0000256" key="1">
    <source>
        <dbReference type="SAM" id="Phobius"/>
    </source>
</evidence>
<evidence type="ECO:0000313" key="2">
    <source>
        <dbReference type="EMBL" id="AWX44187.1"/>
    </source>
</evidence>
<dbReference type="AlphaFoldDB" id="A0A2Z4LSF8"/>
<keyword evidence="1" id="KW-0472">Membrane</keyword>
<dbReference type="EMBL" id="CP030104">
    <property type="protein sequence ID" value="AWX44187.1"/>
    <property type="molecule type" value="Genomic_DNA"/>
</dbReference>
<feature type="transmembrane region" description="Helical" evidence="1">
    <location>
        <begin position="50"/>
        <end position="69"/>
    </location>
</feature>
<gene>
    <name evidence="2" type="ORF">HME9304_01187</name>
</gene>
<dbReference type="OrthoDB" id="9906896at2"/>
<dbReference type="RefSeq" id="WP_112377684.1">
    <property type="nucleotide sequence ID" value="NZ_CP030104.1"/>
</dbReference>
<organism evidence="2 3">
    <name type="scientific">Flagellimonas maritima</name>
    <dbReference type="NCBI Taxonomy" id="1383885"/>
    <lineage>
        <taxon>Bacteria</taxon>
        <taxon>Pseudomonadati</taxon>
        <taxon>Bacteroidota</taxon>
        <taxon>Flavobacteriia</taxon>
        <taxon>Flavobacteriales</taxon>
        <taxon>Flavobacteriaceae</taxon>
        <taxon>Flagellimonas</taxon>
    </lineage>
</organism>
<proteinExistence type="predicted"/>
<dbReference type="Proteomes" id="UP000248536">
    <property type="component" value="Chromosome"/>
</dbReference>